<dbReference type="OrthoDB" id="1653128at2"/>
<dbReference type="KEGG" id="cia:BEN51_12830"/>
<evidence type="ECO:0000313" key="3">
    <source>
        <dbReference type="Proteomes" id="UP000264883"/>
    </source>
</evidence>
<protein>
    <submittedName>
        <fullName evidence="2">Peptidase A8</fullName>
    </submittedName>
</protein>
<feature type="transmembrane region" description="Helical" evidence="1">
    <location>
        <begin position="127"/>
        <end position="147"/>
    </location>
</feature>
<dbReference type="GO" id="GO:0004190">
    <property type="term" value="F:aspartic-type endopeptidase activity"/>
    <property type="evidence" value="ECO:0007669"/>
    <property type="project" value="InterPro"/>
</dbReference>
<dbReference type="Pfam" id="PF01252">
    <property type="entry name" value="Peptidase_A8"/>
    <property type="match status" value="1"/>
</dbReference>
<dbReference type="EMBL" id="CP016786">
    <property type="protein sequence ID" value="ASW44296.1"/>
    <property type="molecule type" value="Genomic_DNA"/>
</dbReference>
<evidence type="ECO:0000256" key="1">
    <source>
        <dbReference type="SAM" id="Phobius"/>
    </source>
</evidence>
<keyword evidence="1" id="KW-0812">Transmembrane</keyword>
<gene>
    <name evidence="2" type="ORF">BEN51_12830</name>
</gene>
<organism evidence="2 3">
    <name type="scientific">Clostridium isatidis</name>
    <dbReference type="NCBI Taxonomy" id="182773"/>
    <lineage>
        <taxon>Bacteria</taxon>
        <taxon>Bacillati</taxon>
        <taxon>Bacillota</taxon>
        <taxon>Clostridia</taxon>
        <taxon>Eubacteriales</taxon>
        <taxon>Clostridiaceae</taxon>
        <taxon>Clostridium</taxon>
    </lineage>
</organism>
<name>A0A343JFI8_9CLOT</name>
<dbReference type="GO" id="GO:0016020">
    <property type="term" value="C:membrane"/>
    <property type="evidence" value="ECO:0007669"/>
    <property type="project" value="InterPro"/>
</dbReference>
<dbReference type="Proteomes" id="UP000264883">
    <property type="component" value="Chromosome"/>
</dbReference>
<proteinExistence type="predicted"/>
<keyword evidence="1" id="KW-0472">Membrane</keyword>
<keyword evidence="3" id="KW-1185">Reference proteome</keyword>
<feature type="transmembrane region" description="Helical" evidence="1">
    <location>
        <begin position="39"/>
        <end position="59"/>
    </location>
</feature>
<keyword evidence="1" id="KW-1133">Transmembrane helix</keyword>
<evidence type="ECO:0000313" key="2">
    <source>
        <dbReference type="EMBL" id="ASW44296.1"/>
    </source>
</evidence>
<dbReference type="AlphaFoldDB" id="A0A343JFI8"/>
<feature type="transmembrane region" description="Helical" evidence="1">
    <location>
        <begin position="12"/>
        <end position="33"/>
    </location>
</feature>
<sequence length="249" mass="29116">MNRHYNKDKLIIIGGLPAMWLIYFAFEIVTGRVKDTYTFFLNLSLTLVFALTGYIIYKLSNKFINGFSNKNVILIFFLLLIIDQGIKLIIKNYFFNDYFEIIKGFLAFDPIINTKGSWLNARFNFKVGFTPLIIMNGIALFLFIELYRYYLSKYKKNYWVDNSFIFITVGALCSFIDKIFYGGSLDFIGISDLFIADIKDIYINAGILFFIVLIYKSGYLTDNNSTSLKEDWDLLKEFLIFIKNDILKK</sequence>
<feature type="transmembrane region" description="Helical" evidence="1">
    <location>
        <begin position="159"/>
        <end position="181"/>
    </location>
</feature>
<feature type="transmembrane region" description="Helical" evidence="1">
    <location>
        <begin position="71"/>
        <end position="90"/>
    </location>
</feature>
<feature type="transmembrane region" description="Helical" evidence="1">
    <location>
        <begin position="201"/>
        <end position="219"/>
    </location>
</feature>
<reference evidence="2 3" key="1">
    <citation type="submission" date="2016-08" db="EMBL/GenBank/DDBJ databases">
        <title>Complete Genome Sequence Of The Indigo Reducing Clostridium isatidis DSM15098.</title>
        <authorList>
            <person name="Little G.T."/>
            <person name="Minton N.P."/>
        </authorList>
    </citation>
    <scope>NUCLEOTIDE SEQUENCE [LARGE SCALE GENOMIC DNA]</scope>
    <source>
        <strain evidence="2 3">DSM 15098</strain>
    </source>
</reference>
<accession>A0A343JFI8</accession>
<dbReference type="InterPro" id="IPR001872">
    <property type="entry name" value="Peptidase_A8"/>
</dbReference>
<dbReference type="GO" id="GO:0006508">
    <property type="term" value="P:proteolysis"/>
    <property type="evidence" value="ECO:0007669"/>
    <property type="project" value="InterPro"/>
</dbReference>
<dbReference type="RefSeq" id="WP_119866420.1">
    <property type="nucleotide sequence ID" value="NZ_CP016786.1"/>
</dbReference>